<name>A0A7X3MD62_9FIRM</name>
<protein>
    <recommendedName>
        <fullName evidence="1">DUF6870 domain-containing protein</fullName>
    </recommendedName>
</protein>
<feature type="domain" description="DUF6870" evidence="1">
    <location>
        <begin position="1"/>
        <end position="70"/>
    </location>
</feature>
<dbReference type="AlphaFoldDB" id="A0A7X3MD62"/>
<evidence type="ECO:0000259" key="1">
    <source>
        <dbReference type="Pfam" id="PF21757"/>
    </source>
</evidence>
<dbReference type="Pfam" id="PF21757">
    <property type="entry name" value="DUF6870"/>
    <property type="match status" value="1"/>
</dbReference>
<gene>
    <name evidence="2" type="ORF">GN277_01130</name>
</gene>
<evidence type="ECO:0000313" key="3">
    <source>
        <dbReference type="Proteomes" id="UP000460412"/>
    </source>
</evidence>
<keyword evidence="3" id="KW-1185">Reference proteome</keyword>
<comment type="caution">
    <text evidence="2">The sequence shown here is derived from an EMBL/GenBank/DDBJ whole genome shotgun (WGS) entry which is preliminary data.</text>
</comment>
<proteinExistence type="predicted"/>
<dbReference type="Proteomes" id="UP000460412">
    <property type="component" value="Unassembled WGS sequence"/>
</dbReference>
<evidence type="ECO:0000313" key="2">
    <source>
        <dbReference type="EMBL" id="MXP74087.1"/>
    </source>
</evidence>
<sequence>MKRIDVTKVNRADLVDVKDVSINRFLNQERQINDFVSQIKNPYCYKYGDFIVKIGFENTEVTLTDRLKELVLKTANSV</sequence>
<organism evidence="2 3">
    <name type="scientific">Sporofaciens musculi</name>
    <dbReference type="NCBI Taxonomy" id="2681861"/>
    <lineage>
        <taxon>Bacteria</taxon>
        <taxon>Bacillati</taxon>
        <taxon>Bacillota</taxon>
        <taxon>Clostridia</taxon>
        <taxon>Lachnospirales</taxon>
        <taxon>Lachnospiraceae</taxon>
        <taxon>Sporofaciens</taxon>
    </lineage>
</organism>
<accession>A0A7X3MD62</accession>
<dbReference type="EMBL" id="WUQX01000001">
    <property type="protein sequence ID" value="MXP74087.1"/>
    <property type="molecule type" value="Genomic_DNA"/>
</dbReference>
<reference evidence="2 3" key="1">
    <citation type="submission" date="2019-12" db="EMBL/GenBank/DDBJ databases">
        <title>Sporaefaciens musculi gen. nov., sp. nov., a novel bacterium isolated from the caecum of an obese mouse.</title>
        <authorList>
            <person name="Rasmussen T.S."/>
            <person name="Streidl T."/>
            <person name="Hitch T.C.A."/>
            <person name="Wortmann E."/>
            <person name="Deptula P."/>
            <person name="Hansen M."/>
            <person name="Nielsen D.S."/>
            <person name="Clavel T."/>
            <person name="Vogensen F.K."/>
        </authorList>
    </citation>
    <scope>NUCLEOTIDE SEQUENCE [LARGE SCALE GENOMIC DNA]</scope>
    <source>
        <strain evidence="2 3">WCA-9-b2</strain>
    </source>
</reference>
<dbReference type="InterPro" id="IPR049222">
    <property type="entry name" value="DUF6870"/>
</dbReference>